<dbReference type="InterPro" id="IPR046373">
    <property type="entry name" value="Acyl-CoA_Oxase/DH_mid-dom_sf"/>
</dbReference>
<dbReference type="PROSITE" id="PS00318">
    <property type="entry name" value="HMG_COA_REDUCTASE_2"/>
    <property type="match status" value="1"/>
</dbReference>
<sequence>MSIMNNTEFGLTEEQKMIRESILPMLAEVMPSNKIRELDEAYEFPFEAYQALADGGWLGLPHEAEYGGADASWKDFTVFVETVAYHNAQLASAWLTTVMYGGMQVKHGGSEALKQEILPGLIKGDIRLALCITEPETGSDVSSIKTPAKEDGDHYIITGQKVYITCAHVADHLVVATKTDPGAGHKGITLFLVNAKSPGITIRPLKGLGRKMIHTNEVYFDAVKVPKSRILGGLNGGWKALMRGLNFERLSLAAAACGNMARIIDYAAQYAKDRTQFGEPISKFQAISHKFADMQIMAESSRSLLYRVADMLDAGENPTMHTSMLKVLACENNVRCADMGIQIMGGAGYMNDHEMQMYFRDSRVGPIGGGTSEIMRSVIAKQMGL</sequence>
<name>A0A2N4ULL3_9BURK</name>
<dbReference type="InterPro" id="IPR036250">
    <property type="entry name" value="AcylCo_DH-like_C"/>
</dbReference>
<evidence type="ECO:0000256" key="5">
    <source>
        <dbReference type="ARBA" id="ARBA00023002"/>
    </source>
</evidence>
<evidence type="ECO:0000259" key="6">
    <source>
        <dbReference type="Pfam" id="PF00441"/>
    </source>
</evidence>
<dbReference type="Pfam" id="PF00441">
    <property type="entry name" value="Acyl-CoA_dh_1"/>
    <property type="match status" value="1"/>
</dbReference>
<dbReference type="InterPro" id="IPR013786">
    <property type="entry name" value="AcylCoA_DH/ox_N"/>
</dbReference>
<keyword evidence="3" id="KW-0285">Flavoprotein</keyword>
<dbReference type="GO" id="GO:0050660">
    <property type="term" value="F:flavin adenine dinucleotide binding"/>
    <property type="evidence" value="ECO:0007669"/>
    <property type="project" value="InterPro"/>
</dbReference>
<dbReference type="Gene3D" id="2.40.110.10">
    <property type="entry name" value="Butyryl-CoA Dehydrogenase, subunit A, domain 2"/>
    <property type="match status" value="1"/>
</dbReference>
<evidence type="ECO:0000256" key="1">
    <source>
        <dbReference type="ARBA" id="ARBA00001974"/>
    </source>
</evidence>
<keyword evidence="10" id="KW-1185">Reference proteome</keyword>
<dbReference type="FunFam" id="1.20.140.10:FF:000001">
    <property type="entry name" value="Acyl-CoA dehydrogenase"/>
    <property type="match status" value="1"/>
</dbReference>
<dbReference type="AlphaFoldDB" id="A0A2N4ULL3"/>
<dbReference type="Gene3D" id="1.20.140.10">
    <property type="entry name" value="Butyryl-CoA Dehydrogenase, subunit A, domain 3"/>
    <property type="match status" value="1"/>
</dbReference>
<evidence type="ECO:0000259" key="7">
    <source>
        <dbReference type="Pfam" id="PF02770"/>
    </source>
</evidence>
<dbReference type="PANTHER" id="PTHR43884:SF12">
    <property type="entry name" value="ISOVALERYL-COA DEHYDROGENASE, MITOCHONDRIAL-RELATED"/>
    <property type="match status" value="1"/>
</dbReference>
<comment type="cofactor">
    <cofactor evidence="1">
        <name>FAD</name>
        <dbReference type="ChEBI" id="CHEBI:57692"/>
    </cofactor>
</comment>
<reference evidence="9 10" key="1">
    <citation type="submission" date="2017-10" db="EMBL/GenBank/DDBJ databases">
        <title>Two draft genome sequences of Pusillimonas sp. strains isolated from a nitrate- and radionuclide-contaminated groundwater in Russia.</title>
        <authorList>
            <person name="Grouzdev D.S."/>
            <person name="Tourova T.P."/>
            <person name="Goeva M.A."/>
            <person name="Babich T.L."/>
            <person name="Sokolova D.S."/>
            <person name="Abdullin R."/>
            <person name="Poltaraus A.B."/>
            <person name="Toshchakov S.V."/>
            <person name="Nazina T.N."/>
        </authorList>
    </citation>
    <scope>NUCLEOTIDE SEQUENCE [LARGE SCALE GENOMIC DNA]</scope>
    <source>
        <strain evidence="9 10">JR1/69-2-13</strain>
    </source>
</reference>
<dbReference type="EMBL" id="PDNV01000001">
    <property type="protein sequence ID" value="PLC55919.1"/>
    <property type="molecule type" value="Genomic_DNA"/>
</dbReference>
<dbReference type="SUPFAM" id="SSF47203">
    <property type="entry name" value="Acyl-CoA dehydrogenase C-terminal domain-like"/>
    <property type="match status" value="1"/>
</dbReference>
<dbReference type="PANTHER" id="PTHR43884">
    <property type="entry name" value="ACYL-COA DEHYDROGENASE"/>
    <property type="match status" value="1"/>
</dbReference>
<gene>
    <name evidence="9" type="ORF">CR155_02440</name>
</gene>
<evidence type="ECO:0000259" key="8">
    <source>
        <dbReference type="Pfam" id="PF02771"/>
    </source>
</evidence>
<dbReference type="InterPro" id="IPR009100">
    <property type="entry name" value="AcylCoA_DH/oxidase_NM_dom_sf"/>
</dbReference>
<dbReference type="Pfam" id="PF02771">
    <property type="entry name" value="Acyl-CoA_dh_N"/>
    <property type="match status" value="1"/>
</dbReference>
<feature type="domain" description="Acyl-CoA dehydrogenase/oxidase N-terminal" evidence="8">
    <location>
        <begin position="12"/>
        <end position="125"/>
    </location>
</feature>
<organism evidence="9 10">
    <name type="scientific">Pollutimonas nitritireducens</name>
    <dbReference type="NCBI Taxonomy" id="2045209"/>
    <lineage>
        <taxon>Bacteria</taxon>
        <taxon>Pseudomonadati</taxon>
        <taxon>Pseudomonadota</taxon>
        <taxon>Betaproteobacteria</taxon>
        <taxon>Burkholderiales</taxon>
        <taxon>Alcaligenaceae</taxon>
        <taxon>Pollutimonas</taxon>
    </lineage>
</organism>
<accession>A0A2N4ULL3</accession>
<dbReference type="InterPro" id="IPR006091">
    <property type="entry name" value="Acyl-CoA_Oxase/DH_mid-dom"/>
</dbReference>
<dbReference type="CDD" id="cd00567">
    <property type="entry name" value="ACAD"/>
    <property type="match status" value="1"/>
</dbReference>
<dbReference type="InterPro" id="IPR009075">
    <property type="entry name" value="AcylCo_DH/oxidase_C"/>
</dbReference>
<evidence type="ECO:0000256" key="3">
    <source>
        <dbReference type="ARBA" id="ARBA00022630"/>
    </source>
</evidence>
<dbReference type="SUPFAM" id="SSF56645">
    <property type="entry name" value="Acyl-CoA dehydrogenase NM domain-like"/>
    <property type="match status" value="1"/>
</dbReference>
<dbReference type="OrthoDB" id="7807987at2"/>
<dbReference type="PIRSF" id="PIRSF016578">
    <property type="entry name" value="HsaA"/>
    <property type="match status" value="1"/>
</dbReference>
<dbReference type="FunFam" id="2.40.110.10:FF:000002">
    <property type="entry name" value="Acyl-CoA dehydrogenase fadE12"/>
    <property type="match status" value="1"/>
</dbReference>
<dbReference type="GO" id="GO:0004420">
    <property type="term" value="F:hydroxymethylglutaryl-CoA reductase (NADPH) activity"/>
    <property type="evidence" value="ECO:0007669"/>
    <property type="project" value="InterPro"/>
</dbReference>
<comment type="similarity">
    <text evidence="2">Belongs to the acyl-CoA dehydrogenase family.</text>
</comment>
<evidence type="ECO:0000313" key="10">
    <source>
        <dbReference type="Proteomes" id="UP000234328"/>
    </source>
</evidence>
<dbReference type="GO" id="GO:0003995">
    <property type="term" value="F:acyl-CoA dehydrogenase activity"/>
    <property type="evidence" value="ECO:0007669"/>
    <property type="project" value="TreeGrafter"/>
</dbReference>
<dbReference type="InterPro" id="IPR037069">
    <property type="entry name" value="AcylCoA_DH/ox_N_sf"/>
</dbReference>
<keyword evidence="4" id="KW-0274">FAD</keyword>
<dbReference type="Pfam" id="PF02770">
    <property type="entry name" value="Acyl-CoA_dh_M"/>
    <property type="match status" value="1"/>
</dbReference>
<evidence type="ECO:0000256" key="4">
    <source>
        <dbReference type="ARBA" id="ARBA00022827"/>
    </source>
</evidence>
<comment type="caution">
    <text evidence="9">The sequence shown here is derived from an EMBL/GenBank/DDBJ whole genome shotgun (WGS) entry which is preliminary data.</text>
</comment>
<feature type="domain" description="Acyl-CoA dehydrogenase/oxidase C-terminal" evidence="6">
    <location>
        <begin position="235"/>
        <end position="383"/>
    </location>
</feature>
<keyword evidence="5" id="KW-0560">Oxidoreductase</keyword>
<proteinExistence type="inferred from homology"/>
<protein>
    <submittedName>
        <fullName evidence="9">Acyl-CoA dehydrogenase</fullName>
    </submittedName>
</protein>
<dbReference type="Proteomes" id="UP000234328">
    <property type="component" value="Unassembled WGS sequence"/>
</dbReference>
<feature type="domain" description="Acyl-CoA oxidase/dehydrogenase middle" evidence="7">
    <location>
        <begin position="129"/>
        <end position="223"/>
    </location>
</feature>
<evidence type="ECO:0000313" key="9">
    <source>
        <dbReference type="EMBL" id="PLC55919.1"/>
    </source>
</evidence>
<dbReference type="Gene3D" id="1.10.540.10">
    <property type="entry name" value="Acyl-CoA dehydrogenase/oxidase, N-terminal domain"/>
    <property type="match status" value="1"/>
</dbReference>
<dbReference type="InterPro" id="IPR023076">
    <property type="entry name" value="HMG_CoA_Rdtase_CS"/>
</dbReference>
<evidence type="ECO:0000256" key="2">
    <source>
        <dbReference type="ARBA" id="ARBA00009347"/>
    </source>
</evidence>